<organism evidence="2 3">
    <name type="scientific">Drosophila navojoa</name>
    <name type="common">Fruit fly</name>
    <dbReference type="NCBI Taxonomy" id="7232"/>
    <lineage>
        <taxon>Eukaryota</taxon>
        <taxon>Metazoa</taxon>
        <taxon>Ecdysozoa</taxon>
        <taxon>Arthropoda</taxon>
        <taxon>Hexapoda</taxon>
        <taxon>Insecta</taxon>
        <taxon>Pterygota</taxon>
        <taxon>Neoptera</taxon>
        <taxon>Endopterygota</taxon>
        <taxon>Diptera</taxon>
        <taxon>Brachycera</taxon>
        <taxon>Muscomorpha</taxon>
        <taxon>Ephydroidea</taxon>
        <taxon>Drosophilidae</taxon>
        <taxon>Drosophila</taxon>
    </lineage>
</organism>
<dbReference type="STRING" id="7232.A0A484B1B3"/>
<gene>
    <name evidence="2" type="ORF">AWZ03_011078</name>
</gene>
<dbReference type="OMA" id="RHFFANG"/>
<comment type="caution">
    <text evidence="2">The sequence shown here is derived from an EMBL/GenBank/DDBJ whole genome shotgun (WGS) entry which is preliminary data.</text>
</comment>
<dbReference type="AlphaFoldDB" id="A0A484B1B3"/>
<dbReference type="EMBL" id="LSRL02000227">
    <property type="protein sequence ID" value="TDG42493.1"/>
    <property type="molecule type" value="Genomic_DNA"/>
</dbReference>
<name>A0A484B1B3_DRONA</name>
<sequence length="226" mass="25028">MRDRLASLIVVKQEATASLSHSCDNNNNNDSNNNNNNNNNSIPIENEQMLPQQPHQTVKLLLPSPAIKCQESLYTLPYESNIYYEVNNNCYYRQNLNTDSKCVTFPAAIYPCRNLFPDGCDIGHLACSSGSSGSSVSSVSSGLIRAQHLAGSAGLHSNSSSCWHSNGTQTCMYERLPSILVMVQVVEAVLVASNYYAHVAYVQHYAFCQKRCVMAKKKICLMQLLH</sequence>
<evidence type="ECO:0000256" key="1">
    <source>
        <dbReference type="SAM" id="MobiDB-lite"/>
    </source>
</evidence>
<evidence type="ECO:0000313" key="3">
    <source>
        <dbReference type="Proteomes" id="UP000295192"/>
    </source>
</evidence>
<evidence type="ECO:0000313" key="2">
    <source>
        <dbReference type="EMBL" id="TDG42493.1"/>
    </source>
</evidence>
<feature type="compositionally biased region" description="Low complexity" evidence="1">
    <location>
        <begin position="24"/>
        <end position="41"/>
    </location>
</feature>
<accession>A0A484B1B3</accession>
<keyword evidence="3" id="KW-1185">Reference proteome</keyword>
<proteinExistence type="predicted"/>
<feature type="region of interest" description="Disordered" evidence="1">
    <location>
        <begin position="20"/>
        <end position="44"/>
    </location>
</feature>
<dbReference type="Proteomes" id="UP000295192">
    <property type="component" value="Unassembled WGS sequence"/>
</dbReference>
<protein>
    <submittedName>
        <fullName evidence="2">Uncharacterized protein</fullName>
    </submittedName>
</protein>
<dbReference type="OrthoDB" id="8068270at2759"/>
<reference evidence="2 3" key="1">
    <citation type="journal article" date="2019" name="J. Hered.">
        <title>An Improved Genome Assembly for Drosophila navojoa, the Basal Species in the mojavensis Cluster.</title>
        <authorList>
            <person name="Vanderlinde T."/>
            <person name="Dupim E.G."/>
            <person name="Nazario-Yepiz N.O."/>
            <person name="Carvalho A.B."/>
        </authorList>
    </citation>
    <scope>NUCLEOTIDE SEQUENCE [LARGE SCALE GENOMIC DNA]</scope>
    <source>
        <strain evidence="2">Navoj_Jal97</strain>
        <tissue evidence="2">Whole organism</tissue>
    </source>
</reference>